<evidence type="ECO:0000256" key="1">
    <source>
        <dbReference type="SAM" id="MobiDB-lite"/>
    </source>
</evidence>
<dbReference type="Proteomes" id="UP000515908">
    <property type="component" value="Chromosome 24"/>
</dbReference>
<organism evidence="2 3">
    <name type="scientific">Angomonas deanei</name>
    <dbReference type="NCBI Taxonomy" id="59799"/>
    <lineage>
        <taxon>Eukaryota</taxon>
        <taxon>Discoba</taxon>
        <taxon>Euglenozoa</taxon>
        <taxon>Kinetoplastea</taxon>
        <taxon>Metakinetoplastina</taxon>
        <taxon>Trypanosomatida</taxon>
        <taxon>Trypanosomatidae</taxon>
        <taxon>Strigomonadinae</taxon>
        <taxon>Angomonas</taxon>
    </lineage>
</organism>
<accession>A0A7G2CUQ6</accession>
<feature type="region of interest" description="Disordered" evidence="1">
    <location>
        <begin position="465"/>
        <end position="499"/>
    </location>
</feature>
<dbReference type="EMBL" id="LR877168">
    <property type="protein sequence ID" value="CAD2222143.1"/>
    <property type="molecule type" value="Genomic_DNA"/>
</dbReference>
<feature type="compositionally biased region" description="Polar residues" evidence="1">
    <location>
        <begin position="739"/>
        <end position="748"/>
    </location>
</feature>
<dbReference type="AlphaFoldDB" id="A0A7G2CUQ6"/>
<reference evidence="2 3" key="1">
    <citation type="submission" date="2020-08" db="EMBL/GenBank/DDBJ databases">
        <authorList>
            <person name="Newling K."/>
            <person name="Davey J."/>
            <person name="Forrester S."/>
        </authorList>
    </citation>
    <scope>NUCLEOTIDE SEQUENCE [LARGE SCALE GENOMIC DNA]</scope>
    <source>
        <strain evidence="3">Crithidia deanei Carvalho (ATCC PRA-265)</strain>
    </source>
</reference>
<feature type="region of interest" description="Disordered" evidence="1">
    <location>
        <begin position="552"/>
        <end position="623"/>
    </location>
</feature>
<feature type="region of interest" description="Disordered" evidence="1">
    <location>
        <begin position="263"/>
        <end position="285"/>
    </location>
</feature>
<feature type="region of interest" description="Disordered" evidence="1">
    <location>
        <begin position="711"/>
        <end position="771"/>
    </location>
</feature>
<keyword evidence="3" id="KW-1185">Reference proteome</keyword>
<sequence length="771" mass="86273">MMLSDSYKEDQAMYARMTDMLHYFTYKQPCAARLKEEDYHLLRSENLMSSSASPVFQLKKKKSSLKERASSATSEVDLHRYVVPLSRFLSFMKGAIEENPFSFFYVLFSSCKVKWFKEAPEEEEEEKEEKKEKKEGARKKPRSLKKENNTEYLGVWVGATPPAARQGGSSIFGSRHADPSTTHARGKKGGSAPPKRNSKQESLEFVVACVLTALEAKQLDTKSAVHVLDSLFLRTSPCHTLFTPGWTLKPPVEFRDALRLEVPHSPTSPSLETGGGNRRGDGGKSTSYIPTSPALMLALYFADDSFDFPDFFSNLGNCYPHRFFKSLLVSLREAIKVIRKEKKLGALEHKVLEEERDEPAPSAVKTSVEQREKKIEVLEKFVATVLRVIRKTIILAQSDARSQKLSYFLFKDGALSDFLALADLDVCRTDRDAITLTYLIRHTVAASQLEHLNEPTSLILTDHPVSAGAAGGAAGENTQEGSGPLHTPSEQQRQDTESDMDDRFNHINHEERAEDRVLTPLNPPPIDINLEEAVPGEVIEAGNFILQFVESDATSEAASGQNQWEEPYGEEEEEEEEDDEAVQEEEGEEGEEGEEESMEEEEEEDSASEEEYDNGSEDGEYDIPMVARGGFYSVYGNDDEMDAFRSFNHPHVMGGRGMRGLFNPQRLVRVQRKQVEVVGLRLYQLLAFIAGRPDRTNTLFTETPLRVLTATAAEEPFSSPLHRTDGSPTGARDRGRPSAGSQERTPQDQIAARSDSGSRRGMRPHIPPRGE</sequence>
<feature type="region of interest" description="Disordered" evidence="1">
    <location>
        <begin position="167"/>
        <end position="199"/>
    </location>
</feature>
<protein>
    <submittedName>
        <fullName evidence="2">Uncharacterized protein</fullName>
    </submittedName>
</protein>
<dbReference type="VEuPathDB" id="TriTrypDB:ADEAN_000968200"/>
<gene>
    <name evidence="2" type="ORF">ADEAN_000968200</name>
</gene>
<evidence type="ECO:0000313" key="2">
    <source>
        <dbReference type="EMBL" id="CAD2222143.1"/>
    </source>
</evidence>
<feature type="compositionally biased region" description="Polar residues" evidence="1">
    <location>
        <begin position="552"/>
        <end position="564"/>
    </location>
</feature>
<evidence type="ECO:0000313" key="3">
    <source>
        <dbReference type="Proteomes" id="UP000515908"/>
    </source>
</evidence>
<proteinExistence type="predicted"/>
<feature type="compositionally biased region" description="Acidic residues" evidence="1">
    <location>
        <begin position="567"/>
        <end position="621"/>
    </location>
</feature>
<name>A0A7G2CUQ6_9TRYP</name>
<feature type="region of interest" description="Disordered" evidence="1">
    <location>
        <begin position="121"/>
        <end position="145"/>
    </location>
</feature>